<dbReference type="STRING" id="119641.SAMN05421842_11778"/>
<feature type="transmembrane region" description="Helical" evidence="6">
    <location>
        <begin position="14"/>
        <end position="38"/>
    </location>
</feature>
<evidence type="ECO:0000259" key="7">
    <source>
        <dbReference type="Pfam" id="PF02687"/>
    </source>
</evidence>
<dbReference type="RefSeq" id="WP_090091915.1">
    <property type="nucleotide sequence ID" value="NZ_FOMG01000017.1"/>
</dbReference>
<evidence type="ECO:0000313" key="8">
    <source>
        <dbReference type="EMBL" id="SFD03120.1"/>
    </source>
</evidence>
<feature type="transmembrane region" description="Helical" evidence="6">
    <location>
        <begin position="288"/>
        <end position="310"/>
    </location>
</feature>
<evidence type="ECO:0000256" key="3">
    <source>
        <dbReference type="ARBA" id="ARBA00022692"/>
    </source>
</evidence>
<gene>
    <name evidence="8" type="ORF">SAMN05421842_11778</name>
</gene>
<evidence type="ECO:0000313" key="9">
    <source>
        <dbReference type="Proteomes" id="UP000199263"/>
    </source>
</evidence>
<dbReference type="Proteomes" id="UP000199263">
    <property type="component" value="Unassembled WGS sequence"/>
</dbReference>
<dbReference type="EMBL" id="FOMG01000017">
    <property type="protein sequence ID" value="SFD03120.1"/>
    <property type="molecule type" value="Genomic_DNA"/>
</dbReference>
<dbReference type="InterPro" id="IPR003838">
    <property type="entry name" value="ABC3_permease_C"/>
</dbReference>
<protein>
    <submittedName>
        <fullName evidence="8">FtsX-like permease family protein</fullName>
    </submittedName>
</protein>
<evidence type="ECO:0000256" key="4">
    <source>
        <dbReference type="ARBA" id="ARBA00022989"/>
    </source>
</evidence>
<dbReference type="Pfam" id="PF02687">
    <property type="entry name" value="FtsX"/>
    <property type="match status" value="1"/>
</dbReference>
<keyword evidence="5 6" id="KW-0472">Membrane</keyword>
<dbReference type="AlphaFoldDB" id="A0A1I1PAY2"/>
<feature type="transmembrane region" description="Helical" evidence="6">
    <location>
        <begin position="373"/>
        <end position="392"/>
    </location>
</feature>
<comment type="subcellular location">
    <subcellularLocation>
        <location evidence="1">Cell membrane</location>
        <topology evidence="1">Multi-pass membrane protein</topology>
    </subcellularLocation>
</comment>
<keyword evidence="3 6" id="KW-0812">Transmembrane</keyword>
<name>A0A1I1PAY2_9CLOT</name>
<evidence type="ECO:0000256" key="5">
    <source>
        <dbReference type="ARBA" id="ARBA00023136"/>
    </source>
</evidence>
<feature type="transmembrane region" description="Helical" evidence="6">
    <location>
        <begin position="330"/>
        <end position="353"/>
    </location>
</feature>
<keyword evidence="4 6" id="KW-1133">Transmembrane helix</keyword>
<dbReference type="GO" id="GO:0005886">
    <property type="term" value="C:plasma membrane"/>
    <property type="evidence" value="ECO:0007669"/>
    <property type="project" value="UniProtKB-SubCell"/>
</dbReference>
<proteinExistence type="predicted"/>
<evidence type="ECO:0000256" key="6">
    <source>
        <dbReference type="SAM" id="Phobius"/>
    </source>
</evidence>
<accession>A0A1I1PAY2</accession>
<feature type="domain" description="ABC3 transporter permease C-terminal" evidence="7">
    <location>
        <begin position="291"/>
        <end position="399"/>
    </location>
</feature>
<evidence type="ECO:0000256" key="2">
    <source>
        <dbReference type="ARBA" id="ARBA00022475"/>
    </source>
</evidence>
<reference evidence="8 9" key="1">
    <citation type="submission" date="2016-10" db="EMBL/GenBank/DDBJ databases">
        <authorList>
            <person name="de Groot N.N."/>
        </authorList>
    </citation>
    <scope>NUCLEOTIDE SEQUENCE [LARGE SCALE GENOMIC DNA]</scope>
    <source>
        <strain evidence="8 9">DSM 12992</strain>
    </source>
</reference>
<keyword evidence="9" id="KW-1185">Reference proteome</keyword>
<evidence type="ECO:0000256" key="1">
    <source>
        <dbReference type="ARBA" id="ARBA00004651"/>
    </source>
</evidence>
<keyword evidence="2" id="KW-1003">Cell membrane</keyword>
<organism evidence="8 9">
    <name type="scientific">Clostridium uliginosum</name>
    <dbReference type="NCBI Taxonomy" id="119641"/>
    <lineage>
        <taxon>Bacteria</taxon>
        <taxon>Bacillati</taxon>
        <taxon>Bacillota</taxon>
        <taxon>Clostridia</taxon>
        <taxon>Eubacteriales</taxon>
        <taxon>Clostridiaceae</taxon>
        <taxon>Clostridium</taxon>
    </lineage>
</organism>
<sequence>MKNKFIFFDIRRNFIVNILIMVEVALWIFYAASLVSLINFDNSYRNRYNRSISIDNSEVMKFYKLIANGDSYENSDIYKNDIKESLKVISDNNYTYGFVQRDENEEIPIKSFGFNSKELQSNFTKADKLSSAINPIGFNYGMIEHYQKNIIGEISQEEWVRRDNYIPVIVGNEIARKVKVGDSYVSNNITYKIVGQFKNDTLAYDYTSSINSSFLLNTSFVIPLSEEKFFKNFGYEPITIFFKGDKEENSMKINSDIEKISKDIVISNFEEDLNKFLEELKSQKYYEIFRIIIVTIIASASIITTISYKINEDRDRIGILYSFGISKKDIFKTFSTEFLINILIGIIGGSLFYLKNCKSVYSFFINENLLFNLYIAIVILLVVIMSIMLIGFNQINKLTPKEMIGGFVE</sequence>
<dbReference type="OrthoDB" id="1887138at2"/>